<comment type="subcellular location">
    <subcellularLocation>
        <location evidence="1">Membrane</location>
        <topology evidence="1">Multi-pass membrane protein</topology>
    </subcellularLocation>
</comment>
<dbReference type="OrthoDB" id="2213137at2759"/>
<feature type="transmembrane region" description="Helical" evidence="4">
    <location>
        <begin position="340"/>
        <end position="364"/>
    </location>
</feature>
<dbReference type="InterPro" id="IPR020846">
    <property type="entry name" value="MFS_dom"/>
</dbReference>
<feature type="transmembrane region" description="Helical" evidence="4">
    <location>
        <begin position="407"/>
        <end position="428"/>
    </location>
</feature>
<dbReference type="EMBL" id="LAEV01000931">
    <property type="protein sequence ID" value="KKA29242.1"/>
    <property type="molecule type" value="Genomic_DNA"/>
</dbReference>
<feature type="transmembrane region" description="Helical" evidence="4">
    <location>
        <begin position="83"/>
        <end position="105"/>
    </location>
</feature>
<dbReference type="PANTHER" id="PTHR11360:SF130">
    <property type="entry name" value="MAJOR FACILITATOR SUPERFAMILY (MFS) PROFILE DOMAIN-CONTAINING PROTEIN-RELATED"/>
    <property type="match status" value="1"/>
</dbReference>
<feature type="transmembrane region" description="Helical" evidence="4">
    <location>
        <begin position="117"/>
        <end position="136"/>
    </location>
</feature>
<proteinExistence type="inferred from homology"/>
<dbReference type="Gene3D" id="1.20.1250.20">
    <property type="entry name" value="MFS general substrate transporter like domains"/>
    <property type="match status" value="2"/>
</dbReference>
<feature type="transmembrane region" description="Helical" evidence="4">
    <location>
        <begin position="370"/>
        <end position="395"/>
    </location>
</feature>
<feature type="transmembrane region" description="Helical" evidence="4">
    <location>
        <begin position="148"/>
        <end position="166"/>
    </location>
</feature>
<dbReference type="GO" id="GO:0016020">
    <property type="term" value="C:membrane"/>
    <property type="evidence" value="ECO:0007669"/>
    <property type="project" value="UniProtKB-SubCell"/>
</dbReference>
<evidence type="ECO:0000256" key="2">
    <source>
        <dbReference type="ARBA" id="ARBA00006727"/>
    </source>
</evidence>
<reference evidence="6 7" key="1">
    <citation type="submission" date="2015-03" db="EMBL/GenBank/DDBJ databases">
        <authorList>
            <person name="Radwan O."/>
            <person name="Al-Naeli F.A."/>
            <person name="Rendon G.A."/>
            <person name="Fields C."/>
        </authorList>
    </citation>
    <scope>NUCLEOTIDE SEQUENCE [LARGE SCALE GENOMIC DNA]</scope>
    <source>
        <strain evidence="6">CR-DP1</strain>
    </source>
</reference>
<comment type="caution">
    <text evidence="6">The sequence shown here is derived from an EMBL/GenBank/DDBJ whole genome shotgun (WGS) entry which is preliminary data.</text>
</comment>
<dbReference type="GO" id="GO:0022857">
    <property type="term" value="F:transmembrane transporter activity"/>
    <property type="evidence" value="ECO:0007669"/>
    <property type="project" value="InterPro"/>
</dbReference>
<dbReference type="InterPro" id="IPR011701">
    <property type="entry name" value="MFS"/>
</dbReference>
<dbReference type="PROSITE" id="PS50850">
    <property type="entry name" value="MFS"/>
    <property type="match status" value="1"/>
</dbReference>
<keyword evidence="4" id="KW-0472">Membrane</keyword>
<feature type="transmembrane region" description="Helical" evidence="4">
    <location>
        <begin position="172"/>
        <end position="192"/>
    </location>
</feature>
<dbReference type="Pfam" id="PF07690">
    <property type="entry name" value="MFS_1"/>
    <property type="match status" value="1"/>
</dbReference>
<feature type="region of interest" description="Disordered" evidence="3">
    <location>
        <begin position="45"/>
        <end position="67"/>
    </location>
</feature>
<keyword evidence="4" id="KW-0812">Transmembrane</keyword>
<feature type="transmembrane region" description="Helical" evidence="4">
    <location>
        <begin position="204"/>
        <end position="224"/>
    </location>
</feature>
<feature type="transmembrane region" description="Helical" evidence="4">
    <location>
        <begin position="277"/>
        <end position="300"/>
    </location>
</feature>
<comment type="similarity">
    <text evidence="2">Belongs to the major facilitator superfamily. Monocarboxylate porter (TC 2.A.1.13) family.</text>
</comment>
<feature type="compositionally biased region" description="Basic and acidic residues" evidence="3">
    <location>
        <begin position="1"/>
        <end position="12"/>
    </location>
</feature>
<protein>
    <recommendedName>
        <fullName evidence="5">Major facilitator superfamily (MFS) profile domain-containing protein</fullName>
    </recommendedName>
</protein>
<evidence type="ECO:0000259" key="5">
    <source>
        <dbReference type="PROSITE" id="PS50850"/>
    </source>
</evidence>
<sequence>MVANYDTDRYDTDCPTLVPPSPYTEDMPSHPAIFSKPDANFAIPKAADHGSTPPPEPASEKQPAVEGDGIDYPEGGFRAWVQVFACLLINSLSWGIPGMFGIYQLHYTAELGLPESQISWIGSIQTFLAFFICTISGRLTDAGYYHEAIVTGSVLTVLGLFMTSLATKYWQILLAQGLCTGLGLGIIFMPGMTVVTQYFKKRRSLALALSAMGTGVGSLIYPAILQYSMPHIGFPWAVRCTAFVALVFSVTATVLLRPRLPPRKSGPLLELNAFREPSYVLFSCGVFFLFWAMFFNFFYITGYAKTVIGLSSKQSTSVLMIAQAFTIPSRPMSGFIADRWLGPLNTFIVMVVYLSIMAYVWIGVKTATGMYVFSVFFGIALGASQGMFIGALASLTADPQKMGTRVGMVYAILGVAGLTGTPVSGAIIDQMDGKYWGAQLWAATCFLLAAVFVVAARYHKTGLQLRCKV</sequence>
<gene>
    <name evidence="6" type="ORF">TD95_002065</name>
</gene>
<evidence type="ECO:0000313" key="7">
    <source>
        <dbReference type="Proteomes" id="UP000033483"/>
    </source>
</evidence>
<keyword evidence="7" id="KW-1185">Reference proteome</keyword>
<evidence type="ECO:0000256" key="1">
    <source>
        <dbReference type="ARBA" id="ARBA00004141"/>
    </source>
</evidence>
<accession>A0A0F4ZFF5</accession>
<dbReference type="Proteomes" id="UP000033483">
    <property type="component" value="Unassembled WGS sequence"/>
</dbReference>
<dbReference type="InterPro" id="IPR036259">
    <property type="entry name" value="MFS_trans_sf"/>
</dbReference>
<feature type="region of interest" description="Disordered" evidence="3">
    <location>
        <begin position="1"/>
        <end position="22"/>
    </location>
</feature>
<feature type="domain" description="Major facilitator superfamily (MFS) profile" evidence="5">
    <location>
        <begin position="79"/>
        <end position="461"/>
    </location>
</feature>
<dbReference type="InterPro" id="IPR050327">
    <property type="entry name" value="Proton-linked_MCT"/>
</dbReference>
<dbReference type="PANTHER" id="PTHR11360">
    <property type="entry name" value="MONOCARBOXYLATE TRANSPORTER"/>
    <property type="match status" value="1"/>
</dbReference>
<keyword evidence="4" id="KW-1133">Transmembrane helix</keyword>
<evidence type="ECO:0000313" key="6">
    <source>
        <dbReference type="EMBL" id="KKA29242.1"/>
    </source>
</evidence>
<feature type="transmembrane region" description="Helical" evidence="4">
    <location>
        <begin position="440"/>
        <end position="458"/>
    </location>
</feature>
<evidence type="ECO:0000256" key="3">
    <source>
        <dbReference type="SAM" id="MobiDB-lite"/>
    </source>
</evidence>
<dbReference type="SUPFAM" id="SSF103473">
    <property type="entry name" value="MFS general substrate transporter"/>
    <property type="match status" value="1"/>
</dbReference>
<feature type="transmembrane region" description="Helical" evidence="4">
    <location>
        <begin position="236"/>
        <end position="256"/>
    </location>
</feature>
<organism evidence="6 7">
    <name type="scientific">Thielaviopsis punctulata</name>
    <dbReference type="NCBI Taxonomy" id="72032"/>
    <lineage>
        <taxon>Eukaryota</taxon>
        <taxon>Fungi</taxon>
        <taxon>Dikarya</taxon>
        <taxon>Ascomycota</taxon>
        <taxon>Pezizomycotina</taxon>
        <taxon>Sordariomycetes</taxon>
        <taxon>Hypocreomycetidae</taxon>
        <taxon>Microascales</taxon>
        <taxon>Ceratocystidaceae</taxon>
        <taxon>Thielaviopsis</taxon>
    </lineage>
</organism>
<name>A0A0F4ZFF5_9PEZI</name>
<evidence type="ECO:0000256" key="4">
    <source>
        <dbReference type="SAM" id="Phobius"/>
    </source>
</evidence>
<dbReference type="AlphaFoldDB" id="A0A0F4ZFF5"/>